<dbReference type="SUPFAM" id="SSF53244">
    <property type="entry name" value="MurD-like peptide ligases, peptide-binding domain"/>
    <property type="match status" value="1"/>
</dbReference>
<evidence type="ECO:0000256" key="1">
    <source>
        <dbReference type="ARBA" id="ARBA00008276"/>
    </source>
</evidence>
<comment type="similarity">
    <text evidence="1">Belongs to the folylpolyglutamate synthase family.</text>
</comment>
<dbReference type="NCBIfam" id="TIGR01499">
    <property type="entry name" value="folC"/>
    <property type="match status" value="1"/>
</dbReference>
<dbReference type="InterPro" id="IPR018109">
    <property type="entry name" value="Folylpolyglutamate_synth_CS"/>
</dbReference>
<dbReference type="InterPro" id="IPR036565">
    <property type="entry name" value="Mur-like_cat_sf"/>
</dbReference>
<dbReference type="AlphaFoldDB" id="A0AAV5GU37"/>
<evidence type="ECO:0000313" key="10">
    <source>
        <dbReference type="Proteomes" id="UP001342314"/>
    </source>
</evidence>
<evidence type="ECO:0000256" key="7">
    <source>
        <dbReference type="SAM" id="MobiDB-lite"/>
    </source>
</evidence>
<dbReference type="GO" id="GO:0046872">
    <property type="term" value="F:metal ion binding"/>
    <property type="evidence" value="ECO:0007669"/>
    <property type="project" value="UniProtKB-KW"/>
</dbReference>
<evidence type="ECO:0000256" key="8">
    <source>
        <dbReference type="SAM" id="SignalP"/>
    </source>
</evidence>
<reference evidence="9 10" key="1">
    <citation type="submission" date="2021-12" db="EMBL/GenBank/DDBJ databases">
        <title>High titer production of polyol ester of fatty acids by Rhodotorula paludigena BS15 towards product separation-free biomass refinery.</title>
        <authorList>
            <person name="Mano J."/>
            <person name="Ono H."/>
            <person name="Tanaka T."/>
            <person name="Naito K."/>
            <person name="Sushida H."/>
            <person name="Ike M."/>
            <person name="Tokuyasu K."/>
            <person name="Kitaoka M."/>
        </authorList>
    </citation>
    <scope>NUCLEOTIDE SEQUENCE [LARGE SCALE GENOMIC DNA]</scope>
    <source>
        <strain evidence="9 10">BS15</strain>
    </source>
</reference>
<comment type="caution">
    <text evidence="9">The sequence shown here is derived from an EMBL/GenBank/DDBJ whole genome shotgun (WGS) entry which is preliminary data.</text>
</comment>
<keyword evidence="10" id="KW-1185">Reference proteome</keyword>
<evidence type="ECO:0000256" key="3">
    <source>
        <dbReference type="ARBA" id="ARBA00022723"/>
    </source>
</evidence>
<dbReference type="SUPFAM" id="SSF53623">
    <property type="entry name" value="MurD-like peptide ligases, catalytic domain"/>
    <property type="match status" value="1"/>
</dbReference>
<keyword evidence="8" id="KW-0732">Signal</keyword>
<dbReference type="GO" id="GO:0005524">
    <property type="term" value="F:ATP binding"/>
    <property type="evidence" value="ECO:0007669"/>
    <property type="project" value="UniProtKB-KW"/>
</dbReference>
<feature type="chain" id="PRO_5043752941" evidence="8">
    <location>
        <begin position="28"/>
        <end position="513"/>
    </location>
</feature>
<organism evidence="9 10">
    <name type="scientific">Rhodotorula paludigena</name>
    <dbReference type="NCBI Taxonomy" id="86838"/>
    <lineage>
        <taxon>Eukaryota</taxon>
        <taxon>Fungi</taxon>
        <taxon>Dikarya</taxon>
        <taxon>Basidiomycota</taxon>
        <taxon>Pucciniomycotina</taxon>
        <taxon>Microbotryomycetes</taxon>
        <taxon>Sporidiobolales</taxon>
        <taxon>Sporidiobolaceae</taxon>
        <taxon>Rhodotorula</taxon>
    </lineage>
</organism>
<feature type="compositionally biased region" description="Low complexity" evidence="7">
    <location>
        <begin position="336"/>
        <end position="347"/>
    </location>
</feature>
<dbReference type="PANTHER" id="PTHR11136:SF0">
    <property type="entry name" value="DIHYDROFOLATE SYNTHETASE-RELATED"/>
    <property type="match status" value="1"/>
</dbReference>
<feature type="signal peptide" evidence="8">
    <location>
        <begin position="1"/>
        <end position="27"/>
    </location>
</feature>
<keyword evidence="5" id="KW-0067">ATP-binding</keyword>
<feature type="region of interest" description="Disordered" evidence="7">
    <location>
        <begin position="237"/>
        <end position="259"/>
    </location>
</feature>
<evidence type="ECO:0000256" key="5">
    <source>
        <dbReference type="ARBA" id="ARBA00022840"/>
    </source>
</evidence>
<dbReference type="InterPro" id="IPR001645">
    <property type="entry name" value="Folylpolyglutamate_synth"/>
</dbReference>
<evidence type="ECO:0000313" key="9">
    <source>
        <dbReference type="EMBL" id="GJN93738.1"/>
    </source>
</evidence>
<accession>A0AAV5GU37</accession>
<dbReference type="Gene3D" id="3.40.1190.10">
    <property type="entry name" value="Mur-like, catalytic domain"/>
    <property type="match status" value="1"/>
</dbReference>
<dbReference type="GO" id="GO:0008841">
    <property type="term" value="F:dihydrofolate synthase activity"/>
    <property type="evidence" value="ECO:0007669"/>
    <property type="project" value="TreeGrafter"/>
</dbReference>
<feature type="compositionally biased region" description="Polar residues" evidence="7">
    <location>
        <begin position="248"/>
        <end position="259"/>
    </location>
</feature>
<dbReference type="GO" id="GO:0005829">
    <property type="term" value="C:cytosol"/>
    <property type="evidence" value="ECO:0007669"/>
    <property type="project" value="TreeGrafter"/>
</dbReference>
<dbReference type="InterPro" id="IPR036615">
    <property type="entry name" value="Mur_ligase_C_dom_sf"/>
</dbReference>
<keyword evidence="6" id="KW-0460">Magnesium</keyword>
<name>A0AAV5GU37_9BASI</name>
<dbReference type="PANTHER" id="PTHR11136">
    <property type="entry name" value="FOLYLPOLYGLUTAMATE SYNTHASE-RELATED"/>
    <property type="match status" value="1"/>
</dbReference>
<keyword evidence="4" id="KW-0547">Nucleotide-binding</keyword>
<evidence type="ECO:0000256" key="2">
    <source>
        <dbReference type="ARBA" id="ARBA00022598"/>
    </source>
</evidence>
<feature type="region of interest" description="Disordered" evidence="7">
    <location>
        <begin position="328"/>
        <end position="348"/>
    </location>
</feature>
<dbReference type="GO" id="GO:0004326">
    <property type="term" value="F:tetrahydrofolylpolyglutamate synthase activity"/>
    <property type="evidence" value="ECO:0007669"/>
    <property type="project" value="InterPro"/>
</dbReference>
<evidence type="ECO:0000256" key="6">
    <source>
        <dbReference type="ARBA" id="ARBA00022842"/>
    </source>
</evidence>
<dbReference type="Gene3D" id="3.90.190.20">
    <property type="entry name" value="Mur ligase, C-terminal domain"/>
    <property type="match status" value="1"/>
</dbReference>
<protein>
    <submittedName>
        <fullName evidence="9">Uncharacterized protein</fullName>
    </submittedName>
</protein>
<evidence type="ECO:0000256" key="4">
    <source>
        <dbReference type="ARBA" id="ARBA00022741"/>
    </source>
</evidence>
<dbReference type="EMBL" id="BQKY01000015">
    <property type="protein sequence ID" value="GJN93738.1"/>
    <property type="molecule type" value="Genomic_DNA"/>
</dbReference>
<dbReference type="PROSITE" id="PS01012">
    <property type="entry name" value="FOLYLPOLYGLU_SYNT_2"/>
    <property type="match status" value="1"/>
</dbReference>
<gene>
    <name evidence="9" type="ORF">Rhopal_006795-T1</name>
</gene>
<dbReference type="GO" id="GO:0005739">
    <property type="term" value="C:mitochondrion"/>
    <property type="evidence" value="ECO:0007669"/>
    <property type="project" value="TreeGrafter"/>
</dbReference>
<sequence length="513" mass="53608">MPAGINLGLARITRLLTLLHSPHLATPVVHIAGTNGKGSVSAYLSSILSHSRLAVGRFNSPHLVDEWDCIQLHGRAVDPSLFREVKREVEHVSQREGVEATSFEVLTATAYALFARAKPPLDVAVVEVGMGGAEDATNVVPADRTLLSVVTSVELDHQKFLGDTVAEIAQVKAGIAREGGDVVLSVQAHPEATEAVKAVAAARGATIWQAGKASPLPDTDDAPNALGLPPSPLVSLPLAPTAVHPPTASASLPKSGSPSITSHLPLPGSYQLSNAATAVLAAHLVRSLPRPRAILPPHAPAQLSDAAIRAGVGATRWPGRLSWLSLPSPLPPSSSPSPSTAASSASPAKERLVLLDGAHNPSSAALLASYLSSLTRTPQPLRPRALLFALSAPREPAEVVRPLLRALAQPEERLRVVCVGFSPPEGMEWVRATEPEELARGVREVVDADAAQRLGSEVEVLQAANIEAGLRRLEELEGAEGKEGSDPVVVAGSLYLVADVLRLQRRLGGAADL</sequence>
<keyword evidence="3" id="KW-0479">Metal-binding</keyword>
<proteinExistence type="inferred from homology"/>
<keyword evidence="2" id="KW-0436">Ligase</keyword>
<dbReference type="Proteomes" id="UP001342314">
    <property type="component" value="Unassembled WGS sequence"/>
</dbReference>